<evidence type="ECO:0000256" key="6">
    <source>
        <dbReference type="RuleBase" id="RU003330"/>
    </source>
</evidence>
<evidence type="ECO:0000256" key="2">
    <source>
        <dbReference type="ARBA" id="ARBA00022727"/>
    </source>
</evidence>
<comment type="catalytic activity">
    <reaction evidence="5 7">
        <text>AMP + ATP = 2 ADP</text>
        <dbReference type="Rhea" id="RHEA:12973"/>
        <dbReference type="ChEBI" id="CHEBI:30616"/>
        <dbReference type="ChEBI" id="CHEBI:456215"/>
        <dbReference type="ChEBI" id="CHEBI:456216"/>
        <dbReference type="EC" id="2.7.4.3"/>
    </reaction>
</comment>
<evidence type="ECO:0000256" key="1">
    <source>
        <dbReference type="ARBA" id="ARBA00022679"/>
    </source>
</evidence>
<dbReference type="OrthoDB" id="9805030at2"/>
<dbReference type="InterPro" id="IPR007862">
    <property type="entry name" value="Adenylate_kinase_lid-dom"/>
</dbReference>
<dbReference type="EMBL" id="FTOA01000002">
    <property type="protein sequence ID" value="SIS59136.1"/>
    <property type="molecule type" value="Genomic_DNA"/>
</dbReference>
<dbReference type="NCBIfam" id="NF011100">
    <property type="entry name" value="PRK14527.1"/>
    <property type="match status" value="1"/>
</dbReference>
<feature type="binding site" evidence="5">
    <location>
        <position position="34"/>
    </location>
    <ligand>
        <name>AMP</name>
        <dbReference type="ChEBI" id="CHEBI:456215"/>
    </ligand>
</feature>
<name>A0A1N7KC20_9PROT</name>
<evidence type="ECO:0000256" key="5">
    <source>
        <dbReference type="HAMAP-Rule" id="MF_00235"/>
    </source>
</evidence>
<dbReference type="NCBIfam" id="NF001381">
    <property type="entry name" value="PRK00279.1-3"/>
    <property type="match status" value="1"/>
</dbReference>
<keyword evidence="5 7" id="KW-0067">ATP-binding</keyword>
<feature type="binding site" evidence="5">
    <location>
        <position position="136"/>
    </location>
    <ligand>
        <name>Zn(2+)</name>
        <dbReference type="ChEBI" id="CHEBI:29105"/>
        <note>structural</note>
    </ligand>
</feature>
<dbReference type="RefSeq" id="WP_076399523.1">
    <property type="nucleotide sequence ID" value="NZ_FTOA01000002.1"/>
</dbReference>
<dbReference type="NCBIfam" id="NF001380">
    <property type="entry name" value="PRK00279.1-2"/>
    <property type="match status" value="1"/>
</dbReference>
<accession>A0A1N7KC20</accession>
<comment type="subunit">
    <text evidence="5 7">Monomer.</text>
</comment>
<feature type="binding site" evidence="5">
    <location>
        <begin position="60"/>
        <end position="62"/>
    </location>
    <ligand>
        <name>AMP</name>
        <dbReference type="ChEBI" id="CHEBI:456215"/>
    </ligand>
</feature>
<dbReference type="CDD" id="cd01428">
    <property type="entry name" value="ADK"/>
    <property type="match status" value="1"/>
</dbReference>
<protein>
    <recommendedName>
        <fullName evidence="5 7">Adenylate kinase</fullName>
        <shortName evidence="5">AK</shortName>
        <ecNumber evidence="5 7">2.7.4.3</ecNumber>
    </recommendedName>
    <alternativeName>
        <fullName evidence="5">ATP-AMP transphosphorylase</fullName>
    </alternativeName>
    <alternativeName>
        <fullName evidence="5">ATP:AMP phosphotransferase</fullName>
    </alternativeName>
    <alternativeName>
        <fullName evidence="5">Adenylate monophosphate kinase</fullName>
    </alternativeName>
</protein>
<evidence type="ECO:0000256" key="3">
    <source>
        <dbReference type="ARBA" id="ARBA00022741"/>
    </source>
</evidence>
<organism evidence="9 10">
    <name type="scientific">Insolitispirillum peregrinum</name>
    <dbReference type="NCBI Taxonomy" id="80876"/>
    <lineage>
        <taxon>Bacteria</taxon>
        <taxon>Pseudomonadati</taxon>
        <taxon>Pseudomonadota</taxon>
        <taxon>Alphaproteobacteria</taxon>
        <taxon>Rhodospirillales</taxon>
        <taxon>Novispirillaceae</taxon>
        <taxon>Insolitispirillum</taxon>
    </lineage>
</organism>
<dbReference type="Proteomes" id="UP000185678">
    <property type="component" value="Unassembled WGS sequence"/>
</dbReference>
<comment type="subcellular location">
    <subcellularLocation>
        <location evidence="5 7">Cytoplasm</location>
    </subcellularLocation>
</comment>
<dbReference type="Gene3D" id="3.40.50.300">
    <property type="entry name" value="P-loop containing nucleotide triphosphate hydrolases"/>
    <property type="match status" value="1"/>
</dbReference>
<dbReference type="SUPFAM" id="SSF52540">
    <property type="entry name" value="P-loop containing nucleoside triphosphate hydrolases"/>
    <property type="match status" value="1"/>
</dbReference>
<dbReference type="InterPro" id="IPR000850">
    <property type="entry name" value="Adenylat/UMP-CMP_kin"/>
</dbReference>
<feature type="binding site" evidence="5">
    <location>
        <position position="153"/>
    </location>
    <ligand>
        <name>Zn(2+)</name>
        <dbReference type="ChEBI" id="CHEBI:29105"/>
        <note>structural</note>
    </ligand>
</feature>
<keyword evidence="4 5" id="KW-0418">Kinase</keyword>
<feature type="region of interest" description="NMP" evidence="5">
    <location>
        <begin position="33"/>
        <end position="62"/>
    </location>
</feature>
<evidence type="ECO:0000256" key="4">
    <source>
        <dbReference type="ARBA" id="ARBA00022777"/>
    </source>
</evidence>
<dbReference type="GO" id="GO:0004017">
    <property type="term" value="F:AMP kinase activity"/>
    <property type="evidence" value="ECO:0007669"/>
    <property type="project" value="UniProtKB-UniRule"/>
</dbReference>
<comment type="pathway">
    <text evidence="5">Purine metabolism; AMP biosynthesis via salvage pathway; AMP from ADP: step 1/1.</text>
</comment>
<feature type="domain" description="Adenylate kinase active site lid" evidence="8">
    <location>
        <begin position="130"/>
        <end position="166"/>
    </location>
</feature>
<dbReference type="PROSITE" id="PS00113">
    <property type="entry name" value="ADENYLATE_KINASE"/>
    <property type="match status" value="1"/>
</dbReference>
<proteinExistence type="inferred from homology"/>
<dbReference type="NCBIfam" id="NF011105">
    <property type="entry name" value="PRK14532.1"/>
    <property type="match status" value="1"/>
</dbReference>
<dbReference type="PRINTS" id="PR00094">
    <property type="entry name" value="ADENYLTKNASE"/>
</dbReference>
<keyword evidence="10" id="KW-1185">Reference proteome</keyword>
<evidence type="ECO:0000259" key="8">
    <source>
        <dbReference type="Pfam" id="PF05191"/>
    </source>
</evidence>
<feature type="binding site" evidence="5">
    <location>
        <position position="95"/>
    </location>
    <ligand>
        <name>AMP</name>
        <dbReference type="ChEBI" id="CHEBI:456215"/>
    </ligand>
</feature>
<dbReference type="FunFam" id="3.40.50.300:FF:000106">
    <property type="entry name" value="Adenylate kinase mitochondrial"/>
    <property type="match status" value="1"/>
</dbReference>
<keyword evidence="5" id="KW-0479">Metal-binding</keyword>
<dbReference type="NCBIfam" id="TIGR01351">
    <property type="entry name" value="adk"/>
    <property type="match status" value="1"/>
</dbReference>
<dbReference type="EC" id="2.7.4.3" evidence="5 7"/>
<feature type="binding site" evidence="5">
    <location>
        <position position="133"/>
    </location>
    <ligand>
        <name>Zn(2+)</name>
        <dbReference type="ChEBI" id="CHEBI:29105"/>
        <note>structural</note>
    </ligand>
</feature>
<feature type="binding site" evidence="5">
    <location>
        <position position="175"/>
    </location>
    <ligand>
        <name>AMP</name>
        <dbReference type="ChEBI" id="CHEBI:456215"/>
    </ligand>
</feature>
<feature type="binding site" evidence="5">
    <location>
        <position position="164"/>
    </location>
    <ligand>
        <name>AMP</name>
        <dbReference type="ChEBI" id="CHEBI:456215"/>
    </ligand>
</feature>
<dbReference type="GO" id="GO:0005737">
    <property type="term" value="C:cytoplasm"/>
    <property type="evidence" value="ECO:0007669"/>
    <property type="project" value="UniProtKB-SubCell"/>
</dbReference>
<comment type="similarity">
    <text evidence="5 6">Belongs to the adenylate kinase family.</text>
</comment>
<dbReference type="Pfam" id="PF00406">
    <property type="entry name" value="ADK"/>
    <property type="match status" value="1"/>
</dbReference>
<dbReference type="GO" id="GO:0044209">
    <property type="term" value="P:AMP salvage"/>
    <property type="evidence" value="ECO:0007669"/>
    <property type="project" value="UniProtKB-UniRule"/>
</dbReference>
<dbReference type="GO" id="GO:0005524">
    <property type="term" value="F:ATP binding"/>
    <property type="evidence" value="ECO:0007669"/>
    <property type="project" value="UniProtKB-UniRule"/>
</dbReference>
<feature type="binding site" evidence="5">
    <location>
        <position position="156"/>
    </location>
    <ligand>
        <name>Zn(2+)</name>
        <dbReference type="ChEBI" id="CHEBI:29105"/>
        <note>structural</note>
    </ligand>
</feature>
<dbReference type="InterPro" id="IPR006259">
    <property type="entry name" value="Adenyl_kin_sub"/>
</dbReference>
<feature type="binding site" evidence="5">
    <location>
        <begin position="13"/>
        <end position="18"/>
    </location>
    <ligand>
        <name>ATP</name>
        <dbReference type="ChEBI" id="CHEBI:30616"/>
    </ligand>
</feature>
<keyword evidence="2 5" id="KW-0545">Nucleotide biosynthesis</keyword>
<comment type="caution">
    <text evidence="5">Lacks conserved residue(s) required for the propagation of feature annotation.</text>
</comment>
<dbReference type="STRING" id="80876.SAMN05421779_102700"/>
<evidence type="ECO:0000313" key="9">
    <source>
        <dbReference type="EMBL" id="SIS59136.1"/>
    </source>
</evidence>
<reference evidence="9 10" key="1">
    <citation type="submission" date="2017-01" db="EMBL/GenBank/DDBJ databases">
        <authorList>
            <person name="Mah S.A."/>
            <person name="Swanson W.J."/>
            <person name="Moy G.W."/>
            <person name="Vacquier V.D."/>
        </authorList>
    </citation>
    <scope>NUCLEOTIDE SEQUENCE [LARGE SCALE GENOMIC DNA]</scope>
    <source>
        <strain evidence="9 10">DSM 11589</strain>
    </source>
</reference>
<keyword evidence="1 5" id="KW-0808">Transferase</keyword>
<dbReference type="PANTHER" id="PTHR23359">
    <property type="entry name" value="NUCLEOTIDE KINASE"/>
    <property type="match status" value="1"/>
</dbReference>
<comment type="domain">
    <text evidence="5">Consists of three domains, a large central CORE domain and two small peripheral domains, NMPbind and LID, which undergo movements during catalysis. The LID domain closes over the site of phosphoryl transfer upon ATP binding. Assembling and dissambling the active center during each catalytic cycle provides an effective means to prevent ATP hydrolysis. Some bacteria have evolved a zinc-coordinating structure that stabilizes the LID domain.</text>
</comment>
<dbReference type="Pfam" id="PF05191">
    <property type="entry name" value="ADK_lid"/>
    <property type="match status" value="1"/>
</dbReference>
<dbReference type="GO" id="GO:0008270">
    <property type="term" value="F:zinc ion binding"/>
    <property type="evidence" value="ECO:0007669"/>
    <property type="project" value="UniProtKB-UniRule"/>
</dbReference>
<feature type="binding site" evidence="5">
    <location>
        <position position="39"/>
    </location>
    <ligand>
        <name>AMP</name>
        <dbReference type="ChEBI" id="CHEBI:456215"/>
    </ligand>
</feature>
<keyword evidence="5" id="KW-0862">Zinc</keyword>
<dbReference type="InterPro" id="IPR033690">
    <property type="entry name" value="Adenylat_kinase_CS"/>
</dbReference>
<feature type="binding site" evidence="5">
    <location>
        <position position="130"/>
    </location>
    <ligand>
        <name>ATP</name>
        <dbReference type="ChEBI" id="CHEBI:30616"/>
    </ligand>
</feature>
<keyword evidence="5" id="KW-0963">Cytoplasm</keyword>
<feature type="binding site" evidence="5">
    <location>
        <begin position="88"/>
        <end position="91"/>
    </location>
    <ligand>
        <name>AMP</name>
        <dbReference type="ChEBI" id="CHEBI:456215"/>
    </ligand>
</feature>
<dbReference type="InterPro" id="IPR027417">
    <property type="entry name" value="P-loop_NTPase"/>
</dbReference>
<sequence length="218" mass="23289">MKGKRLIFMGPPGGGKGTQAQRLQAKYGIVQLSTGDMLRAAVAAGTEVGKKAKEVMDAGKLVSDEIVIGIIDERLDQPDTANGFILDGFPRTVAQAEALDGLLAKKSMGLDAVLELRVPDSLLVERITGRFTCAKCGAGYHDSFSKPNVDGVCDHCGGTEFKRRADDNAETVTSRLEAYHAQTAPLLPYYEGKKLLHVIDGTQDIDVVTKELEGILGA</sequence>
<evidence type="ECO:0000313" key="10">
    <source>
        <dbReference type="Proteomes" id="UP000185678"/>
    </source>
</evidence>
<dbReference type="HAMAP" id="MF_00235">
    <property type="entry name" value="Adenylate_kinase_Adk"/>
    <property type="match status" value="1"/>
</dbReference>
<evidence type="ECO:0000256" key="7">
    <source>
        <dbReference type="RuleBase" id="RU003331"/>
    </source>
</evidence>
<gene>
    <name evidence="5" type="primary">adk</name>
    <name evidence="9" type="ORF">SAMN05421779_102700</name>
</gene>
<dbReference type="UniPathway" id="UPA00588">
    <property type="reaction ID" value="UER00649"/>
</dbReference>
<comment type="function">
    <text evidence="5">Catalyzes the reversible transfer of the terminal phosphate group between ATP and AMP. Plays an important role in cellular energy homeostasis and in adenine nucleotide metabolism.</text>
</comment>
<feature type="binding site" evidence="5">
    <location>
        <position position="203"/>
    </location>
    <ligand>
        <name>ATP</name>
        <dbReference type="ChEBI" id="CHEBI:30616"/>
    </ligand>
</feature>
<keyword evidence="3 5" id="KW-0547">Nucleotide-binding</keyword>
<dbReference type="AlphaFoldDB" id="A0A1N7KC20"/>